<dbReference type="InterPro" id="IPR050498">
    <property type="entry name" value="Ycf3"/>
</dbReference>
<feature type="repeat" description="TPR" evidence="3">
    <location>
        <begin position="35"/>
        <end position="68"/>
    </location>
</feature>
<dbReference type="EMBL" id="JACOPH010000009">
    <property type="protein sequence ID" value="MBC5714668.1"/>
    <property type="molecule type" value="Genomic_DNA"/>
</dbReference>
<dbReference type="PANTHER" id="PTHR44858">
    <property type="entry name" value="TETRATRICOPEPTIDE REPEAT PROTEIN 6"/>
    <property type="match status" value="1"/>
</dbReference>
<keyword evidence="4" id="KW-0732">Signal</keyword>
<dbReference type="Proteomes" id="UP000606720">
    <property type="component" value="Unassembled WGS sequence"/>
</dbReference>
<dbReference type="GO" id="GO:0009279">
    <property type="term" value="C:cell outer membrane"/>
    <property type="evidence" value="ECO:0007669"/>
    <property type="project" value="TreeGrafter"/>
</dbReference>
<dbReference type="InterPro" id="IPR019734">
    <property type="entry name" value="TPR_rpt"/>
</dbReference>
<feature type="repeat" description="TPR" evidence="3">
    <location>
        <begin position="107"/>
        <end position="140"/>
    </location>
</feature>
<keyword evidence="1" id="KW-0677">Repeat</keyword>
<feature type="signal peptide" evidence="4">
    <location>
        <begin position="1"/>
        <end position="23"/>
    </location>
</feature>
<keyword evidence="6" id="KW-1185">Reference proteome</keyword>
<dbReference type="Gene3D" id="1.25.40.10">
    <property type="entry name" value="Tetratricopeptide repeat domain"/>
    <property type="match status" value="2"/>
</dbReference>
<dbReference type="Pfam" id="PF13432">
    <property type="entry name" value="TPR_16"/>
    <property type="match status" value="1"/>
</dbReference>
<sequence>MMKKRNILFAGGVMLLLAGSFFTGCTSKEQRLEKETAYRKIGLNAMEEGDYAKSIEAFNSALEQAKGIGANEVDICYYKAAAQFAAGDYTKAVETYDALLEYDKKNADAYFLRGCVYLKKNESDQAKEDFKKAVKYAANDEIYLSIYNSLAGAGCTEDANAYLEEALGKKAGRDAKNYTVKGRFYLIKEQYDNAVEQLVKAVEKGDVEANLYLAQAYEALGNSTEQEKCIDAYIKEYPKSSVAYNKQGLNAMESGDYETAISEFSAGLEADEVTNEQELRSNLIAAYEYNLDFDKAKELMQAYLADYPEDEAAAREYLFLNKDRNEENNTE</sequence>
<accession>A0A923RTG5</accession>
<dbReference type="InterPro" id="IPR011990">
    <property type="entry name" value="TPR-like_helical_dom_sf"/>
</dbReference>
<evidence type="ECO:0000256" key="1">
    <source>
        <dbReference type="ARBA" id="ARBA00022737"/>
    </source>
</evidence>
<dbReference type="AlphaFoldDB" id="A0A923RTG5"/>
<evidence type="ECO:0000256" key="4">
    <source>
        <dbReference type="SAM" id="SignalP"/>
    </source>
</evidence>
<comment type="caution">
    <text evidence="5">The sequence shown here is derived from an EMBL/GenBank/DDBJ whole genome shotgun (WGS) entry which is preliminary data.</text>
</comment>
<evidence type="ECO:0000313" key="5">
    <source>
        <dbReference type="EMBL" id="MBC5714668.1"/>
    </source>
</evidence>
<gene>
    <name evidence="5" type="ORF">H8S17_10740</name>
</gene>
<reference evidence="5" key="1">
    <citation type="submission" date="2020-08" db="EMBL/GenBank/DDBJ databases">
        <title>Genome public.</title>
        <authorList>
            <person name="Liu C."/>
            <person name="Sun Q."/>
        </authorList>
    </citation>
    <scope>NUCLEOTIDE SEQUENCE</scope>
    <source>
        <strain evidence="5">BX1005</strain>
    </source>
</reference>
<dbReference type="Pfam" id="PF13414">
    <property type="entry name" value="TPR_11"/>
    <property type="match status" value="1"/>
</dbReference>
<proteinExistence type="predicted"/>
<protein>
    <submittedName>
        <fullName evidence="5">Tetratricopeptide repeat protein</fullName>
    </submittedName>
</protein>
<evidence type="ECO:0000256" key="3">
    <source>
        <dbReference type="PROSITE-ProRule" id="PRU00339"/>
    </source>
</evidence>
<dbReference type="SMART" id="SM00028">
    <property type="entry name" value="TPR"/>
    <property type="match status" value="5"/>
</dbReference>
<keyword evidence="2 3" id="KW-0802">TPR repeat</keyword>
<dbReference type="PROSITE" id="PS50005">
    <property type="entry name" value="TPR"/>
    <property type="match status" value="2"/>
</dbReference>
<dbReference type="RefSeq" id="WP_186867304.1">
    <property type="nucleotide sequence ID" value="NZ_JACOPH010000009.1"/>
</dbReference>
<organism evidence="5 6">
    <name type="scientific">Roseburia zhanii</name>
    <dbReference type="NCBI Taxonomy" id="2763064"/>
    <lineage>
        <taxon>Bacteria</taxon>
        <taxon>Bacillati</taxon>
        <taxon>Bacillota</taxon>
        <taxon>Clostridia</taxon>
        <taxon>Lachnospirales</taxon>
        <taxon>Lachnospiraceae</taxon>
        <taxon>Roseburia</taxon>
    </lineage>
</organism>
<evidence type="ECO:0000313" key="6">
    <source>
        <dbReference type="Proteomes" id="UP000606720"/>
    </source>
</evidence>
<dbReference type="SUPFAM" id="SSF48452">
    <property type="entry name" value="TPR-like"/>
    <property type="match status" value="2"/>
</dbReference>
<name>A0A923RTG5_9FIRM</name>
<dbReference type="GO" id="GO:0046813">
    <property type="term" value="P:receptor-mediated virion attachment to host cell"/>
    <property type="evidence" value="ECO:0007669"/>
    <property type="project" value="TreeGrafter"/>
</dbReference>
<dbReference type="PROSITE" id="PS51257">
    <property type="entry name" value="PROKAR_LIPOPROTEIN"/>
    <property type="match status" value="1"/>
</dbReference>
<feature type="chain" id="PRO_5039236681" evidence="4">
    <location>
        <begin position="24"/>
        <end position="331"/>
    </location>
</feature>
<dbReference type="PANTHER" id="PTHR44858:SF1">
    <property type="entry name" value="UDP-N-ACETYLGLUCOSAMINE--PEPTIDE N-ACETYLGLUCOSAMINYLTRANSFERASE SPINDLY-RELATED"/>
    <property type="match status" value="1"/>
</dbReference>
<evidence type="ECO:0000256" key="2">
    <source>
        <dbReference type="ARBA" id="ARBA00022803"/>
    </source>
</evidence>